<keyword evidence="3" id="KW-0677">Repeat</keyword>
<sequence length="386" mass="44424">HPVERLKVAASKQKGSMKLYTVLFLLPLCLTEATINKCRHKELDSCFCDNQFYDNKLMFVVNCTGLGFNNTDMLQKLPEETQMLIFTGNNISTLSDNVFGEIDYLNTLKIVDMSNNQIRDIKGKAFHHVSNVERLILNHNNISISSQYNNFHHPRVFSNFYNLRELHLTDAFVDNTDGTLANDLHDIFVNSDLKKLFKLHLEQNEIKNFRTKGSSQLYLGDNSIPSLNFDVLCLKKLTFLDLERNNITKFSQDDLGKLDKLAQPVRQENLVIKLEENPFRCDSAIKNLYNWLHKTNVQVRNLDHLECHQAKNGKKYIMNLKNLAEAKHAKISQALTVLLVILVFILLTLLSAYAYLKKDVVRGKLSPLLESMSRKVQYTTLESQNV</sequence>
<dbReference type="EMBL" id="JAPWTK010000005">
    <property type="protein sequence ID" value="KAJ8961505.1"/>
    <property type="molecule type" value="Genomic_DNA"/>
</dbReference>
<dbReference type="GO" id="GO:0016020">
    <property type="term" value="C:membrane"/>
    <property type="evidence" value="ECO:0007669"/>
    <property type="project" value="TreeGrafter"/>
</dbReference>
<dbReference type="InterPro" id="IPR003591">
    <property type="entry name" value="Leu-rich_rpt_typical-subtyp"/>
</dbReference>
<evidence type="ECO:0000256" key="1">
    <source>
        <dbReference type="ARBA" id="ARBA00022614"/>
    </source>
</evidence>
<feature type="non-terminal residue" evidence="6">
    <location>
        <position position="1"/>
    </location>
</feature>
<feature type="transmembrane region" description="Helical" evidence="4">
    <location>
        <begin position="334"/>
        <end position="356"/>
    </location>
</feature>
<feature type="signal peptide" evidence="5">
    <location>
        <begin position="1"/>
        <end position="33"/>
    </location>
</feature>
<dbReference type="AlphaFoldDB" id="A0AAV8ZB42"/>
<dbReference type="PANTHER" id="PTHR24364">
    <property type="entry name" value="LP06937P"/>
    <property type="match status" value="1"/>
</dbReference>
<evidence type="ECO:0000256" key="5">
    <source>
        <dbReference type="SAM" id="SignalP"/>
    </source>
</evidence>
<evidence type="ECO:0000256" key="2">
    <source>
        <dbReference type="ARBA" id="ARBA00022729"/>
    </source>
</evidence>
<accession>A0AAV8ZB42</accession>
<keyword evidence="1" id="KW-0433">Leucine-rich repeat</keyword>
<dbReference type="InterPro" id="IPR052286">
    <property type="entry name" value="Wnt_signaling_inhibitor"/>
</dbReference>
<keyword evidence="4" id="KW-1133">Transmembrane helix</keyword>
<keyword evidence="4" id="KW-0472">Membrane</keyword>
<dbReference type="Proteomes" id="UP001162162">
    <property type="component" value="Unassembled WGS sequence"/>
</dbReference>
<evidence type="ECO:0000313" key="6">
    <source>
        <dbReference type="EMBL" id="KAJ8961505.1"/>
    </source>
</evidence>
<name>A0AAV8ZB42_9CUCU</name>
<evidence type="ECO:0000313" key="7">
    <source>
        <dbReference type="Proteomes" id="UP001162162"/>
    </source>
</evidence>
<evidence type="ECO:0000256" key="4">
    <source>
        <dbReference type="SAM" id="Phobius"/>
    </source>
</evidence>
<feature type="chain" id="PRO_5044001234" description="Toll-like receptor 3" evidence="5">
    <location>
        <begin position="34"/>
        <end position="386"/>
    </location>
</feature>
<keyword evidence="2 5" id="KW-0732">Signal</keyword>
<comment type="caution">
    <text evidence="6">The sequence shown here is derived from an EMBL/GenBank/DDBJ whole genome shotgun (WGS) entry which is preliminary data.</text>
</comment>
<keyword evidence="7" id="KW-1185">Reference proteome</keyword>
<protein>
    <recommendedName>
        <fullName evidence="8">Toll-like receptor 3</fullName>
    </recommendedName>
</protein>
<evidence type="ECO:0008006" key="8">
    <source>
        <dbReference type="Google" id="ProtNLM"/>
    </source>
</evidence>
<dbReference type="SUPFAM" id="SSF52058">
    <property type="entry name" value="L domain-like"/>
    <property type="match status" value="1"/>
</dbReference>
<reference evidence="6" key="1">
    <citation type="journal article" date="2023" name="Insect Mol. Biol.">
        <title>Genome sequencing provides insights into the evolution of gene families encoding plant cell wall-degrading enzymes in longhorned beetles.</title>
        <authorList>
            <person name="Shin N.R."/>
            <person name="Okamura Y."/>
            <person name="Kirsch R."/>
            <person name="Pauchet Y."/>
        </authorList>
    </citation>
    <scope>NUCLEOTIDE SEQUENCE</scope>
    <source>
        <strain evidence="6">AMC_N1</strain>
    </source>
</reference>
<evidence type="ECO:0000256" key="3">
    <source>
        <dbReference type="ARBA" id="ARBA00022737"/>
    </source>
</evidence>
<organism evidence="6 7">
    <name type="scientific">Aromia moschata</name>
    <dbReference type="NCBI Taxonomy" id="1265417"/>
    <lineage>
        <taxon>Eukaryota</taxon>
        <taxon>Metazoa</taxon>
        <taxon>Ecdysozoa</taxon>
        <taxon>Arthropoda</taxon>
        <taxon>Hexapoda</taxon>
        <taxon>Insecta</taxon>
        <taxon>Pterygota</taxon>
        <taxon>Neoptera</taxon>
        <taxon>Endopterygota</taxon>
        <taxon>Coleoptera</taxon>
        <taxon>Polyphaga</taxon>
        <taxon>Cucujiformia</taxon>
        <taxon>Chrysomeloidea</taxon>
        <taxon>Cerambycidae</taxon>
        <taxon>Cerambycinae</taxon>
        <taxon>Callichromatini</taxon>
        <taxon>Aromia</taxon>
    </lineage>
</organism>
<dbReference type="InterPro" id="IPR001611">
    <property type="entry name" value="Leu-rich_rpt"/>
</dbReference>
<gene>
    <name evidence="6" type="ORF">NQ318_014754</name>
</gene>
<dbReference type="Gene3D" id="3.80.10.10">
    <property type="entry name" value="Ribonuclease Inhibitor"/>
    <property type="match status" value="1"/>
</dbReference>
<dbReference type="SMART" id="SM00369">
    <property type="entry name" value="LRR_TYP"/>
    <property type="match status" value="3"/>
</dbReference>
<dbReference type="PANTHER" id="PTHR24364:SF18">
    <property type="entry name" value="LP06937P"/>
    <property type="match status" value="1"/>
</dbReference>
<dbReference type="Pfam" id="PF13855">
    <property type="entry name" value="LRR_8"/>
    <property type="match status" value="1"/>
</dbReference>
<proteinExistence type="predicted"/>
<keyword evidence="4" id="KW-0812">Transmembrane</keyword>
<dbReference type="InterPro" id="IPR032675">
    <property type="entry name" value="LRR_dom_sf"/>
</dbReference>